<dbReference type="InParanoid" id="A0A2I3TH35"/>
<reference evidence="2" key="2">
    <citation type="submission" date="2025-08" db="UniProtKB">
        <authorList>
            <consortium name="Ensembl"/>
        </authorList>
    </citation>
    <scope>IDENTIFICATION</scope>
</reference>
<evidence type="ECO:0000256" key="1">
    <source>
        <dbReference type="SAM" id="SignalP"/>
    </source>
</evidence>
<keyword evidence="3" id="KW-1185">Reference proteome</keyword>
<evidence type="ECO:0008006" key="4">
    <source>
        <dbReference type="Google" id="ProtNLM"/>
    </source>
</evidence>
<proteinExistence type="predicted"/>
<dbReference type="GeneTree" id="ENSGT00910000147857"/>
<reference evidence="2" key="3">
    <citation type="submission" date="2025-09" db="UniProtKB">
        <authorList>
            <consortium name="Ensembl"/>
        </authorList>
    </citation>
    <scope>IDENTIFICATION</scope>
</reference>
<organism evidence="2 3">
    <name type="scientific">Pan troglodytes</name>
    <name type="common">Chimpanzee</name>
    <dbReference type="NCBI Taxonomy" id="9598"/>
    <lineage>
        <taxon>Eukaryota</taxon>
        <taxon>Metazoa</taxon>
        <taxon>Chordata</taxon>
        <taxon>Craniata</taxon>
        <taxon>Vertebrata</taxon>
        <taxon>Euteleostomi</taxon>
        <taxon>Mammalia</taxon>
        <taxon>Eutheria</taxon>
        <taxon>Euarchontoglires</taxon>
        <taxon>Primates</taxon>
        <taxon>Haplorrhini</taxon>
        <taxon>Catarrhini</taxon>
        <taxon>Hominidae</taxon>
        <taxon>Pan</taxon>
    </lineage>
</organism>
<protein>
    <recommendedName>
        <fullName evidence="4">Secreted protein</fullName>
    </recommendedName>
</protein>
<dbReference type="OMA" id="YCEFLYQ"/>
<keyword evidence="1" id="KW-0732">Signal</keyword>
<dbReference type="EMBL" id="AACZ04016141">
    <property type="status" value="NOT_ANNOTATED_CDS"/>
    <property type="molecule type" value="Genomic_DNA"/>
</dbReference>
<evidence type="ECO:0000313" key="2">
    <source>
        <dbReference type="Ensembl" id="ENSPTRP00000088580.1"/>
    </source>
</evidence>
<evidence type="ECO:0000313" key="3">
    <source>
        <dbReference type="Proteomes" id="UP000002277"/>
    </source>
</evidence>
<dbReference type="GO" id="GO:0004862">
    <property type="term" value="F:cAMP-dependent protein kinase inhibitor activity"/>
    <property type="evidence" value="ECO:0000318"/>
    <property type="project" value="GO_Central"/>
</dbReference>
<dbReference type="AlphaFoldDB" id="A0A2I3TH35"/>
<dbReference type="GO" id="GO:0005634">
    <property type="term" value="C:nucleus"/>
    <property type="evidence" value="ECO:0000318"/>
    <property type="project" value="GO_Central"/>
</dbReference>
<dbReference type="Ensembl" id="ENSPTRT00000110255.1">
    <property type="protein sequence ID" value="ENSPTRP00000088580.1"/>
    <property type="gene ID" value="ENSPTRG00000052229.1"/>
</dbReference>
<sequence length="103" mass="12061">IITYLCVTAVLFTLFCIVQYICSALPPSLIAYEKQNDVHYCEFLYHSFLKGLSFHFSFPYCGGVHRIEHPFLKHSLSPCSLYVDELIKSNRFIKTPLLYYRDI</sequence>
<dbReference type="Bgee" id="ENSPTRG00000052229">
    <property type="expression patterns" value="Expressed in skeletal muscle tissue and 16 other cell types or tissues"/>
</dbReference>
<dbReference type="GO" id="GO:0005737">
    <property type="term" value="C:cytoplasm"/>
    <property type="evidence" value="ECO:0000318"/>
    <property type="project" value="GO_Central"/>
</dbReference>
<accession>A0A2I3TH35</accession>
<reference evidence="2 3" key="1">
    <citation type="journal article" date="2005" name="Nature">
        <title>Initial sequence of the chimpanzee genome and comparison with the human genome.</title>
        <authorList>
            <consortium name="Chimpanzee sequencing and analysis consortium"/>
        </authorList>
    </citation>
    <scope>NUCLEOTIDE SEQUENCE [LARGE SCALE GENOMIC DNA]</scope>
</reference>
<dbReference type="Proteomes" id="UP000002277">
    <property type="component" value="Chromosome 8"/>
</dbReference>
<feature type="chain" id="PRO_5014122879" description="Secreted protein" evidence="1">
    <location>
        <begin position="24"/>
        <end position="103"/>
    </location>
</feature>
<feature type="signal peptide" evidence="1">
    <location>
        <begin position="1"/>
        <end position="23"/>
    </location>
</feature>
<name>A0A2I3TH35_PANTR</name>